<evidence type="ECO:0000259" key="1">
    <source>
        <dbReference type="Pfam" id="PF08244"/>
    </source>
</evidence>
<dbReference type="Pfam" id="PF08244">
    <property type="entry name" value="Glyco_hydro_32C"/>
    <property type="match status" value="1"/>
</dbReference>
<dbReference type="GO" id="GO:0004575">
    <property type="term" value="F:sucrose alpha-glucosidase activity"/>
    <property type="evidence" value="ECO:0007669"/>
    <property type="project" value="TreeGrafter"/>
</dbReference>
<dbReference type="InterPro" id="IPR013189">
    <property type="entry name" value="Glyco_hydro_32_C"/>
</dbReference>
<dbReference type="Proteomes" id="UP000476176">
    <property type="component" value="Unassembled WGS sequence"/>
</dbReference>
<evidence type="ECO:0000313" key="2">
    <source>
        <dbReference type="EMBL" id="KAE9191665.1"/>
    </source>
</evidence>
<accession>A0A6G0N2W9</accession>
<gene>
    <name evidence="2" type="ORF">PF004_g21544</name>
</gene>
<evidence type="ECO:0000313" key="3">
    <source>
        <dbReference type="Proteomes" id="UP000476176"/>
    </source>
</evidence>
<proteinExistence type="predicted"/>
<dbReference type="PANTHER" id="PTHR42800">
    <property type="entry name" value="EXOINULINASE INUD (AFU_ORTHOLOGUE AFUA_5G00480)"/>
    <property type="match status" value="1"/>
</dbReference>
<name>A0A6G0N2W9_9STRA</name>
<sequence length="206" mass="22534">MKDEDDELYTVMLFAAKGDPNCYPMWASGSFSSGWLRPSVIEDTDFTAGQPQGWGGMLSIVSCADGSAKQCKTRKTLSVKPLSDLQLLRNDNAHEQVVSVSVKDSSQMLNSTGASFELIAKVPGFFERGTKVGFEVCRSSVGDEVTTILYDDAEKRVIIDCSKSSTATCAVFADNDVKPISEPIWGYFYLLRASLHSRTCSVLRLS</sequence>
<dbReference type="AlphaFoldDB" id="A0A6G0N2W9"/>
<protein>
    <recommendedName>
        <fullName evidence="1">Glycosyl hydrolase family 32 C-terminal domain-containing protein</fullName>
    </recommendedName>
</protein>
<dbReference type="Gene3D" id="2.60.120.560">
    <property type="entry name" value="Exo-inulinase, domain 1"/>
    <property type="match status" value="1"/>
</dbReference>
<dbReference type="EMBL" id="QXGC01002046">
    <property type="protein sequence ID" value="KAE9191665.1"/>
    <property type="molecule type" value="Genomic_DNA"/>
</dbReference>
<dbReference type="GO" id="GO:0005737">
    <property type="term" value="C:cytoplasm"/>
    <property type="evidence" value="ECO:0007669"/>
    <property type="project" value="TreeGrafter"/>
</dbReference>
<organism evidence="2 3">
    <name type="scientific">Phytophthora fragariae</name>
    <dbReference type="NCBI Taxonomy" id="53985"/>
    <lineage>
        <taxon>Eukaryota</taxon>
        <taxon>Sar</taxon>
        <taxon>Stramenopiles</taxon>
        <taxon>Oomycota</taxon>
        <taxon>Peronosporomycetes</taxon>
        <taxon>Peronosporales</taxon>
        <taxon>Peronosporaceae</taxon>
        <taxon>Phytophthora</taxon>
    </lineage>
</organism>
<reference evidence="2 3" key="1">
    <citation type="submission" date="2018-09" db="EMBL/GenBank/DDBJ databases">
        <title>Genomic investigation of the strawberry pathogen Phytophthora fragariae indicates pathogenicity is determined by transcriptional variation in three key races.</title>
        <authorList>
            <person name="Adams T.M."/>
            <person name="Armitage A.D."/>
            <person name="Sobczyk M.K."/>
            <person name="Bates H.J."/>
            <person name="Dunwell J.M."/>
            <person name="Nellist C.F."/>
            <person name="Harrison R.J."/>
        </authorList>
    </citation>
    <scope>NUCLEOTIDE SEQUENCE [LARGE SCALE GENOMIC DNA]</scope>
    <source>
        <strain evidence="2 3">BC-23</strain>
    </source>
</reference>
<dbReference type="GO" id="GO:0005987">
    <property type="term" value="P:sucrose catabolic process"/>
    <property type="evidence" value="ECO:0007669"/>
    <property type="project" value="TreeGrafter"/>
</dbReference>
<dbReference type="PANTHER" id="PTHR42800:SF3">
    <property type="entry name" value="GLYCOSYL HYDROLASE FAMILY 32 N-TERMINAL DOMAIN-CONTAINING PROTEIN"/>
    <property type="match status" value="1"/>
</dbReference>
<comment type="caution">
    <text evidence="2">The sequence shown here is derived from an EMBL/GenBank/DDBJ whole genome shotgun (WGS) entry which is preliminary data.</text>
</comment>
<feature type="domain" description="Glycosyl hydrolase family 32 C-terminal" evidence="1">
    <location>
        <begin position="86"/>
        <end position="168"/>
    </location>
</feature>